<reference evidence="5 6" key="1">
    <citation type="journal article" date="2013" name="Genome Biol.">
        <title>Genome of Acanthamoeba castellanii highlights extensive lateral gene transfer and early evolution of tyrosine kinase signaling.</title>
        <authorList>
            <person name="Clarke M."/>
            <person name="Lohan A.J."/>
            <person name="Liu B."/>
            <person name="Lagkouvardos I."/>
            <person name="Roy S."/>
            <person name="Zafar N."/>
            <person name="Bertelli C."/>
            <person name="Schilde C."/>
            <person name="Kianianmomeni A."/>
            <person name="Burglin T.R."/>
            <person name="Frech C."/>
            <person name="Turcotte B."/>
            <person name="Kopec K.O."/>
            <person name="Synnott J.M."/>
            <person name="Choo C."/>
            <person name="Paponov I."/>
            <person name="Finkler A."/>
            <person name="Soon Heng Tan C."/>
            <person name="Hutchins A.P."/>
            <person name="Weinmeier T."/>
            <person name="Rattei T."/>
            <person name="Chu J.S."/>
            <person name="Gimenez G."/>
            <person name="Irimia M."/>
            <person name="Rigden D.J."/>
            <person name="Fitzpatrick D.A."/>
            <person name="Lorenzo-Morales J."/>
            <person name="Bateman A."/>
            <person name="Chiu C.H."/>
            <person name="Tang P."/>
            <person name="Hegemann P."/>
            <person name="Fromm H."/>
            <person name="Raoult D."/>
            <person name="Greub G."/>
            <person name="Miranda-Saavedra D."/>
            <person name="Chen N."/>
            <person name="Nash P."/>
            <person name="Ginger M.L."/>
            <person name="Horn M."/>
            <person name="Schaap P."/>
            <person name="Caler L."/>
            <person name="Loftus B."/>
        </authorList>
    </citation>
    <scope>NUCLEOTIDE SEQUENCE [LARGE SCALE GENOMIC DNA]</scope>
    <source>
        <strain evidence="5 6">Neff</strain>
    </source>
</reference>
<dbReference type="InterPro" id="IPR048280">
    <property type="entry name" value="COX6B-like"/>
</dbReference>
<dbReference type="KEGG" id="acan:ACA1_143600"/>
<evidence type="ECO:0000256" key="3">
    <source>
        <dbReference type="ARBA" id="ARBA00023157"/>
    </source>
</evidence>
<dbReference type="SUPFAM" id="SSF47694">
    <property type="entry name" value="Cytochrome c oxidase subunit h"/>
    <property type="match status" value="1"/>
</dbReference>
<dbReference type="RefSeq" id="XP_004353508.1">
    <property type="nucleotide sequence ID" value="XM_004353456.1"/>
</dbReference>
<dbReference type="OrthoDB" id="5545577at2759"/>
<feature type="region of interest" description="Disordered" evidence="4">
    <location>
        <begin position="80"/>
        <end position="100"/>
    </location>
</feature>
<dbReference type="Gene3D" id="1.10.10.140">
    <property type="entry name" value="Cytochrome c oxidase, subunit VIb"/>
    <property type="match status" value="1"/>
</dbReference>
<keyword evidence="6" id="KW-1185">Reference proteome</keyword>
<dbReference type="PANTHER" id="PTHR46690:SF1">
    <property type="entry name" value="CYTOCHROME C OXIDASE ASSEMBLY FACTOR 6 HOMOLOG"/>
    <property type="match status" value="1"/>
</dbReference>
<protein>
    <recommendedName>
        <fullName evidence="7">Cytochrome c oxidase assembly factor 6</fullName>
    </recommendedName>
</protein>
<dbReference type="GO" id="GO:0042775">
    <property type="term" value="P:mitochondrial ATP synthesis coupled electron transport"/>
    <property type="evidence" value="ECO:0007669"/>
    <property type="project" value="TreeGrafter"/>
</dbReference>
<dbReference type="PANTHER" id="PTHR46690">
    <property type="entry name" value="CYTOCHROME C OXIDASE ASSEMBLY FACTOR 6 HOMOLOG"/>
    <property type="match status" value="1"/>
</dbReference>
<feature type="compositionally biased region" description="Basic and acidic residues" evidence="4">
    <location>
        <begin position="81"/>
        <end position="90"/>
    </location>
</feature>
<dbReference type="EMBL" id="KB007840">
    <property type="protein sequence ID" value="ELR23980.1"/>
    <property type="molecule type" value="Genomic_DNA"/>
</dbReference>
<gene>
    <name evidence="5" type="ORF">ACA1_143600</name>
</gene>
<evidence type="ECO:0000256" key="1">
    <source>
        <dbReference type="ARBA" id="ARBA00004173"/>
    </source>
</evidence>
<keyword evidence="2" id="KW-0496">Mitochondrion</keyword>
<dbReference type="InterPro" id="IPR042289">
    <property type="entry name" value="COA6"/>
</dbReference>
<dbReference type="GeneID" id="14924979"/>
<name>L8HFQ0_ACACF</name>
<dbReference type="AlphaFoldDB" id="L8HFQ0"/>
<proteinExistence type="predicted"/>
<evidence type="ECO:0000256" key="2">
    <source>
        <dbReference type="ARBA" id="ARBA00023128"/>
    </source>
</evidence>
<dbReference type="InterPro" id="IPR036549">
    <property type="entry name" value="CX6/COA6-like_sf"/>
</dbReference>
<dbReference type="GO" id="GO:0008535">
    <property type="term" value="P:respiratory chain complex IV assembly"/>
    <property type="evidence" value="ECO:0007669"/>
    <property type="project" value="InterPro"/>
</dbReference>
<evidence type="ECO:0000313" key="6">
    <source>
        <dbReference type="Proteomes" id="UP000011083"/>
    </source>
</evidence>
<feature type="region of interest" description="Disordered" evidence="4">
    <location>
        <begin position="1"/>
        <end position="26"/>
    </location>
</feature>
<dbReference type="Proteomes" id="UP000011083">
    <property type="component" value="Unassembled WGS sequence"/>
</dbReference>
<evidence type="ECO:0000313" key="5">
    <source>
        <dbReference type="EMBL" id="ELR23980.1"/>
    </source>
</evidence>
<evidence type="ECO:0000256" key="4">
    <source>
        <dbReference type="SAM" id="MobiDB-lite"/>
    </source>
</evidence>
<dbReference type="VEuPathDB" id="AmoebaDB:ACA1_143600"/>
<accession>L8HFQ0</accession>
<dbReference type="Pfam" id="PF02297">
    <property type="entry name" value="COX6B"/>
    <property type="match status" value="1"/>
</dbReference>
<comment type="subcellular location">
    <subcellularLocation>
        <location evidence="1">Mitochondrion</location>
    </subcellularLocation>
</comment>
<sequence>MEQRKEPAAASTTPSSGGEGAANAPLVDAQKRERCWAARDAYHACIDGSKTGGGEEECGAALRLYAAECPRSWLLHFEKRRKADQERSAREAAYQNRQRG</sequence>
<evidence type="ECO:0008006" key="7">
    <source>
        <dbReference type="Google" id="ProtNLM"/>
    </source>
</evidence>
<organism evidence="5 6">
    <name type="scientific">Acanthamoeba castellanii (strain ATCC 30010 / Neff)</name>
    <dbReference type="NCBI Taxonomy" id="1257118"/>
    <lineage>
        <taxon>Eukaryota</taxon>
        <taxon>Amoebozoa</taxon>
        <taxon>Discosea</taxon>
        <taxon>Longamoebia</taxon>
        <taxon>Centramoebida</taxon>
        <taxon>Acanthamoebidae</taxon>
        <taxon>Acanthamoeba</taxon>
    </lineage>
</organism>
<dbReference type="GO" id="GO:0005739">
    <property type="term" value="C:mitochondrion"/>
    <property type="evidence" value="ECO:0007669"/>
    <property type="project" value="UniProtKB-SubCell"/>
</dbReference>
<keyword evidence="3" id="KW-1015">Disulfide bond</keyword>